<evidence type="ECO:0000313" key="1">
    <source>
        <dbReference type="EMBL" id="GFR14524.1"/>
    </source>
</evidence>
<dbReference type="PANTHER" id="PTHR45913">
    <property type="entry name" value="EPM2A-INTERACTING PROTEIN 1"/>
    <property type="match status" value="1"/>
</dbReference>
<dbReference type="PANTHER" id="PTHR45913:SF19">
    <property type="entry name" value="LOW QUALITY PROTEIN: ZINC FINGER BED DOMAIN-CONTAINING PROTEIN 5-LIKE"/>
    <property type="match status" value="1"/>
</dbReference>
<dbReference type="AlphaFoldDB" id="A0A8X6I316"/>
<proteinExistence type="predicted"/>
<protein>
    <submittedName>
        <fullName evidence="1">BED-type domain-containing protein</fullName>
    </submittedName>
</protein>
<evidence type="ECO:0000313" key="2">
    <source>
        <dbReference type="Proteomes" id="UP000887116"/>
    </source>
</evidence>
<comment type="caution">
    <text evidence="1">The sequence shown here is derived from an EMBL/GenBank/DDBJ whole genome shotgun (WGS) entry which is preliminary data.</text>
</comment>
<reference evidence="1" key="1">
    <citation type="submission" date="2020-07" db="EMBL/GenBank/DDBJ databases">
        <title>Multicomponent nature underlies the extraordinary mechanical properties of spider dragline silk.</title>
        <authorList>
            <person name="Kono N."/>
            <person name="Nakamura H."/>
            <person name="Mori M."/>
            <person name="Yoshida Y."/>
            <person name="Ohtoshi R."/>
            <person name="Malay A.D."/>
            <person name="Moran D.A.P."/>
            <person name="Tomita M."/>
            <person name="Numata K."/>
            <person name="Arakawa K."/>
        </authorList>
    </citation>
    <scope>NUCLEOTIDE SEQUENCE</scope>
</reference>
<sequence length="142" mass="15706">MENDMVVPECVVCGCKLSNSTTVPRKLQRHLLTNHPSLSIKYKCCFQRSLFSKSKLVKVCEKQIGVSEKAQIASDEIAELIAVKLKPHNLAEGIILPACHKIVKIMIGGSADIDICKIPVSNVTIHRRIRDMSQNIAKTLAN</sequence>
<gene>
    <name evidence="1" type="primary">g.1361</name>
    <name evidence="1" type="ORF">TNCT_76191</name>
</gene>
<name>A0A8X6I316_TRICU</name>
<keyword evidence="2" id="KW-1185">Reference proteome</keyword>
<dbReference type="EMBL" id="BMAO01027098">
    <property type="protein sequence ID" value="GFR14524.1"/>
    <property type="molecule type" value="Genomic_DNA"/>
</dbReference>
<dbReference type="OrthoDB" id="6428270at2759"/>
<accession>A0A8X6I316</accession>
<organism evidence="1 2">
    <name type="scientific">Trichonephila clavata</name>
    <name type="common">Joro spider</name>
    <name type="synonym">Nephila clavata</name>
    <dbReference type="NCBI Taxonomy" id="2740835"/>
    <lineage>
        <taxon>Eukaryota</taxon>
        <taxon>Metazoa</taxon>
        <taxon>Ecdysozoa</taxon>
        <taxon>Arthropoda</taxon>
        <taxon>Chelicerata</taxon>
        <taxon>Arachnida</taxon>
        <taxon>Araneae</taxon>
        <taxon>Araneomorphae</taxon>
        <taxon>Entelegynae</taxon>
        <taxon>Araneoidea</taxon>
        <taxon>Nephilidae</taxon>
        <taxon>Trichonephila</taxon>
    </lineage>
</organism>
<dbReference type="Proteomes" id="UP000887116">
    <property type="component" value="Unassembled WGS sequence"/>
</dbReference>